<dbReference type="EMBL" id="JAVLAQ010000001">
    <property type="protein sequence ID" value="MDT6989146.1"/>
    <property type="molecule type" value="Genomic_DNA"/>
</dbReference>
<protein>
    <submittedName>
        <fullName evidence="5">Helix-turn-helix domain-containing protein</fullName>
    </submittedName>
</protein>
<evidence type="ECO:0000259" key="3">
    <source>
        <dbReference type="PROSITE" id="PS51094"/>
    </source>
</evidence>
<evidence type="ECO:0000256" key="2">
    <source>
        <dbReference type="ARBA" id="ARBA00023163"/>
    </source>
</evidence>
<organism evidence="5 6">
    <name type="scientific">Lactiplantibacillus pentosus</name>
    <name type="common">Lactobacillus pentosus</name>
    <dbReference type="NCBI Taxonomy" id="1589"/>
    <lineage>
        <taxon>Bacteria</taxon>
        <taxon>Bacillati</taxon>
        <taxon>Bacillota</taxon>
        <taxon>Bacilli</taxon>
        <taxon>Lactobacillales</taxon>
        <taxon>Lactobacillaceae</taxon>
        <taxon>Lactiplantibacillus</taxon>
    </lineage>
</organism>
<sequence>MNRQNFEMLNFFINNDALTLREIRNQFALSRSTIIKNVRDINEYLNGIAKINMNGSKFYLIINNYAEVAKVQTFFLKRDLDFNDPDKRQVTILKELIKHLSNYLVIDDLADSLAVSHGTLTNDLKELKAKLTPYGITIQAKTNRGIRLAAARDYELAAVTRNLVGKYYELELTWKQQTDVKLVNLIKQLDASDNTVSMIKRNIAVVKWLQQYDIRIDDQIKHYTVVVNDSQTQPLRELVTTIVGQSLTTTEWAFIAYPLSIKKLGIDDPQLITSGLSQIGTLMQAIFPKIQAHLDVQLDFQRLLTELQYHLLFLINRAVFHVETENFISNDMLNKYPVAAELASETVAALSTRLQLQIKQQEVGYLAVYFQMELEEYMTTPIIHRIALVKPFSESMKKFLSEQLTTIVDEDLQIDVFNSEEALRKSPEKYLLIFSNQLITENELIQRAPVIHFNSILNQGILRQRLQISLVADAISQGLCQFTVTHFNKAIKYMNAVEQLIETEIDKGQLLHSFIADWKARERKSSNIFGDGVALPHVIDNSGLKRILVTVGLFKMPTSFDGQKVRVVFLVAIPKQLDANLSRVLSQVYDLIRSIAANGNIYNNLKNYDSTRSIIQLMEAI</sequence>
<feature type="domain" description="PRD" evidence="4">
    <location>
        <begin position="274"/>
        <end position="380"/>
    </location>
</feature>
<dbReference type="Pfam" id="PF08279">
    <property type="entry name" value="HTH_11"/>
    <property type="match status" value="1"/>
</dbReference>
<dbReference type="InterPro" id="IPR013196">
    <property type="entry name" value="HTH_11"/>
</dbReference>
<dbReference type="InterPro" id="IPR011608">
    <property type="entry name" value="PRD"/>
</dbReference>
<keyword evidence="2" id="KW-0804">Transcription</keyword>
<evidence type="ECO:0000313" key="5">
    <source>
        <dbReference type="EMBL" id="MDT6989146.1"/>
    </source>
</evidence>
<evidence type="ECO:0000256" key="1">
    <source>
        <dbReference type="ARBA" id="ARBA00023015"/>
    </source>
</evidence>
<dbReference type="Proteomes" id="UP001267003">
    <property type="component" value="Unassembled WGS sequence"/>
</dbReference>
<dbReference type="PROSITE" id="PS51372">
    <property type="entry name" value="PRD_2"/>
    <property type="match status" value="1"/>
</dbReference>
<dbReference type="PANTHER" id="PTHR30185:SF18">
    <property type="entry name" value="TRANSCRIPTIONAL REGULATOR MTLR"/>
    <property type="match status" value="1"/>
</dbReference>
<reference evidence="5" key="1">
    <citation type="submission" date="2023-08" db="EMBL/GenBank/DDBJ databases">
        <authorList>
            <person name="Page C.A."/>
            <person name="Perez-Diaz I.M."/>
        </authorList>
    </citation>
    <scope>NUCLEOTIDE SEQUENCE</scope>
    <source>
        <strain evidence="5">7.8.46</strain>
    </source>
</reference>
<keyword evidence="1" id="KW-0805">Transcription regulation</keyword>
<accession>A0AAW8VUD7</accession>
<evidence type="ECO:0000259" key="4">
    <source>
        <dbReference type="PROSITE" id="PS51372"/>
    </source>
</evidence>
<dbReference type="InterPro" id="IPR002178">
    <property type="entry name" value="PTS_EIIA_type-2_dom"/>
</dbReference>
<dbReference type="Pfam" id="PF00359">
    <property type="entry name" value="PTS_EIIA_2"/>
    <property type="match status" value="1"/>
</dbReference>
<dbReference type="InterPro" id="IPR050661">
    <property type="entry name" value="BglG_antiterminators"/>
</dbReference>
<name>A0AAW8VUD7_LACPE</name>
<gene>
    <name evidence="5" type="ORF">RI536_03370</name>
</gene>
<dbReference type="Pfam" id="PF00874">
    <property type="entry name" value="PRD"/>
    <property type="match status" value="1"/>
</dbReference>
<evidence type="ECO:0000313" key="6">
    <source>
        <dbReference type="Proteomes" id="UP001267003"/>
    </source>
</evidence>
<dbReference type="AlphaFoldDB" id="A0AAW8VUD7"/>
<comment type="caution">
    <text evidence="5">The sequence shown here is derived from an EMBL/GenBank/DDBJ whole genome shotgun (WGS) entry which is preliminary data.</text>
</comment>
<dbReference type="GO" id="GO:0006355">
    <property type="term" value="P:regulation of DNA-templated transcription"/>
    <property type="evidence" value="ECO:0007669"/>
    <property type="project" value="InterPro"/>
</dbReference>
<proteinExistence type="predicted"/>
<feature type="domain" description="PTS EIIA type-2" evidence="3">
    <location>
        <begin position="477"/>
        <end position="621"/>
    </location>
</feature>
<dbReference type="PROSITE" id="PS51094">
    <property type="entry name" value="PTS_EIIA_TYPE_2"/>
    <property type="match status" value="1"/>
</dbReference>
<dbReference type="PANTHER" id="PTHR30185">
    <property type="entry name" value="CRYPTIC BETA-GLUCOSIDE BGL OPERON ANTITERMINATOR"/>
    <property type="match status" value="1"/>
</dbReference>